<dbReference type="GO" id="GO:0038022">
    <property type="term" value="F:G protein-coupled olfactory receptor activity"/>
    <property type="evidence" value="ECO:0000318"/>
    <property type="project" value="GO_Central"/>
</dbReference>
<protein>
    <submittedName>
        <fullName evidence="2">Protein CBR-STR-122</fullName>
    </submittedName>
</protein>
<evidence type="ECO:0000313" key="4">
    <source>
        <dbReference type="WormBase" id="CBG12114"/>
    </source>
</evidence>
<dbReference type="GO" id="GO:0042048">
    <property type="term" value="P:olfactory behavior"/>
    <property type="evidence" value="ECO:0000318"/>
    <property type="project" value="GO_Central"/>
</dbReference>
<evidence type="ECO:0000256" key="1">
    <source>
        <dbReference type="SAM" id="Phobius"/>
    </source>
</evidence>
<proteinExistence type="predicted"/>
<reference evidence="2 3" key="1">
    <citation type="journal article" date="2003" name="PLoS Biol.">
        <title>The genome sequence of Caenorhabditis briggsae: a platform for comparative genomics.</title>
        <authorList>
            <person name="Stein L.D."/>
            <person name="Bao Z."/>
            <person name="Blasiar D."/>
            <person name="Blumenthal T."/>
            <person name="Brent M.R."/>
            <person name="Chen N."/>
            <person name="Chinwalla A."/>
            <person name="Clarke L."/>
            <person name="Clee C."/>
            <person name="Coghlan A."/>
            <person name="Coulson A."/>
            <person name="D'Eustachio P."/>
            <person name="Fitch D.H."/>
            <person name="Fulton L.A."/>
            <person name="Fulton R.E."/>
            <person name="Griffiths-Jones S."/>
            <person name="Harris T.W."/>
            <person name="Hillier L.W."/>
            <person name="Kamath R."/>
            <person name="Kuwabara P.E."/>
            <person name="Mardis E.R."/>
            <person name="Marra M.A."/>
            <person name="Miner T.L."/>
            <person name="Minx P."/>
            <person name="Mullikin J.C."/>
            <person name="Plumb R.W."/>
            <person name="Rogers J."/>
            <person name="Schein J.E."/>
            <person name="Sohrmann M."/>
            <person name="Spieth J."/>
            <person name="Stajich J.E."/>
            <person name="Wei C."/>
            <person name="Willey D."/>
            <person name="Wilson R.K."/>
            <person name="Durbin R."/>
            <person name="Waterston R.H."/>
        </authorList>
    </citation>
    <scope>NUCLEOTIDE SEQUENCE [LARGE SCALE GENOMIC DNA]</scope>
    <source>
        <strain evidence="2 3">AF16</strain>
    </source>
</reference>
<dbReference type="GO" id="GO:0007186">
    <property type="term" value="P:G protein-coupled receptor signaling pathway"/>
    <property type="evidence" value="ECO:0000318"/>
    <property type="project" value="GO_Central"/>
</dbReference>
<name>A8XES4_CAEBR</name>
<keyword evidence="1" id="KW-1133">Transmembrane helix</keyword>
<dbReference type="PANTHER" id="PTHR22943:SF242">
    <property type="entry name" value="SEVEN TM RECEPTOR"/>
    <property type="match status" value="1"/>
</dbReference>
<sequence>MVYGLEFREIALFFQVIYLNGACFFIYVDSFFKFENSIALYCMGLYCGSFGLYPKTCIISKVSAFSKFIQFHYFYSSYVTIPLGPTDVKAEYMRESIQQIYGDDTFKLSYYTDSSKDLIINWQDFGGAFTLCGIMQLCISTMMICGWKTFKKLKSVGASMSPKTKELNNQLFKALVFQTLIPLCIMFGPVGALYILPMFSINIGKLANAPSLYAGFYPALDALVAILMIRDYRDTVLCKKSKIKSHGSVVPATHQSSNFAQTE</sequence>
<dbReference type="GO" id="GO:0005886">
    <property type="term" value="C:plasma membrane"/>
    <property type="evidence" value="ECO:0000318"/>
    <property type="project" value="GO_Central"/>
</dbReference>
<dbReference type="PANTHER" id="PTHR22943">
    <property type="entry name" value="7-TRANSMEMBRANE DOMAIN RECEPTOR C.ELEGANS"/>
    <property type="match status" value="1"/>
</dbReference>
<dbReference type="HOGENOM" id="CLU_036335_2_1_1"/>
<dbReference type="Proteomes" id="UP000008549">
    <property type="component" value="Unassembled WGS sequence"/>
</dbReference>
<dbReference type="OMA" id="ISTMMIC"/>
<dbReference type="eggNOG" id="ENOG502T02H">
    <property type="taxonomic scope" value="Eukaryota"/>
</dbReference>
<evidence type="ECO:0000313" key="2">
    <source>
        <dbReference type="EMBL" id="CAP31146.2"/>
    </source>
</evidence>
<gene>
    <name evidence="4" type="primary">str-122</name>
    <name evidence="2" type="synonym">Cbr-str-122</name>
    <name evidence="4" type="ORF">CBG12114</name>
    <name evidence="2" type="ORF">CBG_12114</name>
</gene>
<feature type="transmembrane region" description="Helical" evidence="1">
    <location>
        <begin position="215"/>
        <end position="232"/>
    </location>
</feature>
<dbReference type="STRING" id="6238.A8XES4"/>
<organism evidence="2 3">
    <name type="scientific">Caenorhabditis briggsae</name>
    <dbReference type="NCBI Taxonomy" id="6238"/>
    <lineage>
        <taxon>Eukaryota</taxon>
        <taxon>Metazoa</taxon>
        <taxon>Ecdysozoa</taxon>
        <taxon>Nematoda</taxon>
        <taxon>Chromadorea</taxon>
        <taxon>Rhabditida</taxon>
        <taxon>Rhabditina</taxon>
        <taxon>Rhabditomorpha</taxon>
        <taxon>Rhabditoidea</taxon>
        <taxon>Rhabditidae</taxon>
        <taxon>Peloderinae</taxon>
        <taxon>Caenorhabditis</taxon>
    </lineage>
</organism>
<accession>A8XES4</accession>
<keyword evidence="1" id="KW-0812">Transmembrane</keyword>
<evidence type="ECO:0000313" key="3">
    <source>
        <dbReference type="Proteomes" id="UP000008549"/>
    </source>
</evidence>
<dbReference type="WormBase" id="CBG12114">
    <property type="protein sequence ID" value="CBP39599"/>
    <property type="gene ID" value="WBGene00033114"/>
    <property type="gene designation" value="Cbr-str-122"/>
</dbReference>
<keyword evidence="3" id="KW-1185">Reference proteome</keyword>
<feature type="transmembrane region" description="Helical" evidence="1">
    <location>
        <begin position="171"/>
        <end position="195"/>
    </location>
</feature>
<reference evidence="2 3" key="2">
    <citation type="journal article" date="2011" name="PLoS Genet.">
        <title>Caenorhabditis briggsae recombinant inbred line genotypes reveal inter-strain incompatibility and the evolution of recombination.</title>
        <authorList>
            <person name="Ross J.A."/>
            <person name="Koboldt D.C."/>
            <person name="Staisch J.E."/>
            <person name="Chamberlin H.M."/>
            <person name="Gupta B.P."/>
            <person name="Miller R.D."/>
            <person name="Baird S.E."/>
            <person name="Haag E.S."/>
        </authorList>
    </citation>
    <scope>NUCLEOTIDE SEQUENCE [LARGE SCALE GENOMIC DNA]</scope>
    <source>
        <strain evidence="2 3">AF16</strain>
    </source>
</reference>
<keyword evidence="1" id="KW-0472">Membrane</keyword>
<dbReference type="Pfam" id="PF10326">
    <property type="entry name" value="7TM_GPCR_Str"/>
    <property type="match status" value="1"/>
</dbReference>
<dbReference type="SUPFAM" id="SSF81321">
    <property type="entry name" value="Family A G protein-coupled receptor-like"/>
    <property type="match status" value="1"/>
</dbReference>
<dbReference type="InParanoid" id="A8XES4"/>
<dbReference type="EMBL" id="HE600941">
    <property type="protein sequence ID" value="CAP31146.2"/>
    <property type="molecule type" value="Genomic_DNA"/>
</dbReference>
<feature type="transmembrane region" description="Helical" evidence="1">
    <location>
        <begin position="125"/>
        <end position="150"/>
    </location>
</feature>
<feature type="transmembrane region" description="Helical" evidence="1">
    <location>
        <begin position="12"/>
        <end position="28"/>
    </location>
</feature>
<dbReference type="InterPro" id="IPR019428">
    <property type="entry name" value="7TM_GPCR_serpentine_rcpt_Str"/>
</dbReference>
<dbReference type="AlphaFoldDB" id="A8XES4"/>